<dbReference type="Proteomes" id="UP001152747">
    <property type="component" value="Unassembled WGS sequence"/>
</dbReference>
<dbReference type="AlphaFoldDB" id="A0A9P1N9P5"/>
<evidence type="ECO:0000256" key="1">
    <source>
        <dbReference type="SAM" id="SignalP"/>
    </source>
</evidence>
<dbReference type="EMBL" id="CANHGI010000005">
    <property type="protein sequence ID" value="CAI5452952.1"/>
    <property type="molecule type" value="Genomic_DNA"/>
</dbReference>
<dbReference type="PANTHER" id="PTHR35572">
    <property type="entry name" value="PROTEIN CBG04538-RELATED"/>
    <property type="match status" value="1"/>
</dbReference>
<sequence length="279" mass="31608">MRNFVLLLATTFFVNGCVYKGNKYQDKETWIVRSTFILRCDINKTGWKTTVVGCRTDQGVQVLPGQTVHEKDTKYECLKDRDGTVEIRRTLNIKRTRDCGDHTVGDSWVYEKNFLAKCTEKGVQVLDLGLNTTAFLTKMGKISIHRDVVTQQLLAPRPTTLSPIEILGPMFKKFGDIGGVLQQKLDTEKEEVSASEQMVEAPAPTCDFEGEVRRAGDVWISDGIFTKKCTEDGATVILNCIVDEKTIIAVDTELTIGKRTYKCYRKPQESRVYYEVRIN</sequence>
<feature type="chain" id="PRO_5040305363" description="Abnormal cell migration protein 18-like fibronectin type I domain-containing protein" evidence="1">
    <location>
        <begin position="17"/>
        <end position="279"/>
    </location>
</feature>
<evidence type="ECO:0000313" key="3">
    <source>
        <dbReference type="EMBL" id="CAI5452952.1"/>
    </source>
</evidence>
<dbReference type="InterPro" id="IPR040282">
    <property type="entry name" value="Mig-18-like"/>
</dbReference>
<reference evidence="3" key="1">
    <citation type="submission" date="2022-11" db="EMBL/GenBank/DDBJ databases">
        <authorList>
            <person name="Kikuchi T."/>
        </authorList>
    </citation>
    <scope>NUCLEOTIDE SEQUENCE</scope>
    <source>
        <strain evidence="3">PS1010</strain>
    </source>
</reference>
<evidence type="ECO:0000259" key="2">
    <source>
        <dbReference type="Pfam" id="PF23003"/>
    </source>
</evidence>
<comment type="caution">
    <text evidence="3">The sequence shown here is derived from an EMBL/GenBank/DDBJ whole genome shotgun (WGS) entry which is preliminary data.</text>
</comment>
<dbReference type="PANTHER" id="PTHR35572:SF6">
    <property type="entry name" value="IG-LIKE DOMAIN-CONTAINING PROTEIN"/>
    <property type="match status" value="1"/>
</dbReference>
<dbReference type="InterPro" id="IPR055119">
    <property type="entry name" value="Mig18_Fn1"/>
</dbReference>
<organism evidence="3 4">
    <name type="scientific">Caenorhabditis angaria</name>
    <dbReference type="NCBI Taxonomy" id="860376"/>
    <lineage>
        <taxon>Eukaryota</taxon>
        <taxon>Metazoa</taxon>
        <taxon>Ecdysozoa</taxon>
        <taxon>Nematoda</taxon>
        <taxon>Chromadorea</taxon>
        <taxon>Rhabditida</taxon>
        <taxon>Rhabditina</taxon>
        <taxon>Rhabditomorpha</taxon>
        <taxon>Rhabditoidea</taxon>
        <taxon>Rhabditidae</taxon>
        <taxon>Peloderinae</taxon>
        <taxon>Caenorhabditis</taxon>
    </lineage>
</organism>
<proteinExistence type="predicted"/>
<evidence type="ECO:0000313" key="4">
    <source>
        <dbReference type="Proteomes" id="UP001152747"/>
    </source>
</evidence>
<accession>A0A9P1N9P5</accession>
<keyword evidence="1" id="KW-0732">Signal</keyword>
<dbReference type="OrthoDB" id="5775142at2759"/>
<feature type="signal peptide" evidence="1">
    <location>
        <begin position="1"/>
        <end position="16"/>
    </location>
</feature>
<keyword evidence="4" id="KW-1185">Reference proteome</keyword>
<dbReference type="Pfam" id="PF23003">
    <property type="entry name" value="Fn1_2"/>
    <property type="match status" value="2"/>
</dbReference>
<protein>
    <recommendedName>
        <fullName evidence="2">Abnormal cell migration protein 18-like fibronectin type I domain-containing protein</fullName>
    </recommendedName>
</protein>
<feature type="domain" description="Abnormal cell migration protein 18-like fibronectin type I" evidence="2">
    <location>
        <begin position="206"/>
        <end position="269"/>
    </location>
</feature>
<name>A0A9P1N9P5_9PELO</name>
<gene>
    <name evidence="3" type="ORF">CAMP_LOCUS15589</name>
</gene>
<feature type="domain" description="Abnormal cell migration protein 18-like fibronectin type I" evidence="2">
    <location>
        <begin position="16"/>
        <end position="84"/>
    </location>
</feature>